<reference evidence="3" key="1">
    <citation type="journal article" date="2018" name="Nat. Plants">
        <title>Whole-genome landscape of Medicago truncatula symbiotic genes.</title>
        <authorList>
            <person name="Pecrix Y."/>
            <person name="Gamas P."/>
            <person name="Carrere S."/>
        </authorList>
    </citation>
    <scope>NUCLEOTIDE SEQUENCE</scope>
    <source>
        <tissue evidence="3">Leaves</tissue>
    </source>
</reference>
<evidence type="ECO:0008006" key="4">
    <source>
        <dbReference type="Google" id="ProtNLM"/>
    </source>
</evidence>
<dbReference type="EMBL" id="PSQE01000008">
    <property type="protein sequence ID" value="RHN41554.1"/>
    <property type="molecule type" value="Genomic_DNA"/>
</dbReference>
<dbReference type="AlphaFoldDB" id="A0A396GPP6"/>
<dbReference type="Gramene" id="rna47888">
    <property type="protein sequence ID" value="RHN41554.1"/>
    <property type="gene ID" value="gene47888"/>
</dbReference>
<feature type="signal peptide" evidence="2">
    <location>
        <begin position="1"/>
        <end position="20"/>
    </location>
</feature>
<dbReference type="Proteomes" id="UP000265566">
    <property type="component" value="Chromosome 8"/>
</dbReference>
<sequence length="96" mass="10771">MSHLISVLVLLLAIITLTSAARNINPKYESARSNGFISYQPPTTDTQKLVGLNHRRRRHLAPPPPPKKPPPIHVPGTPQRQPHQHPIRPPPKIRRG</sequence>
<keyword evidence="2" id="KW-0732">Signal</keyword>
<feature type="region of interest" description="Disordered" evidence="1">
    <location>
        <begin position="52"/>
        <end position="96"/>
    </location>
</feature>
<feature type="chain" id="PRO_5017345587" description="Leguminosin proline-rich group669 secreted peptide" evidence="2">
    <location>
        <begin position="21"/>
        <end position="96"/>
    </location>
</feature>
<feature type="compositionally biased region" description="Pro residues" evidence="1">
    <location>
        <begin position="61"/>
        <end position="73"/>
    </location>
</feature>
<gene>
    <name evidence="3" type="ORF">MtrunA17_Chr8g0367291</name>
</gene>
<accession>A0A396GPP6</accession>
<evidence type="ECO:0000313" key="3">
    <source>
        <dbReference type="EMBL" id="RHN41554.1"/>
    </source>
</evidence>
<name>A0A396GPP6_MEDTR</name>
<proteinExistence type="predicted"/>
<evidence type="ECO:0000256" key="2">
    <source>
        <dbReference type="SAM" id="SignalP"/>
    </source>
</evidence>
<comment type="caution">
    <text evidence="3">The sequence shown here is derived from an EMBL/GenBank/DDBJ whole genome shotgun (WGS) entry which is preliminary data.</text>
</comment>
<evidence type="ECO:0000256" key="1">
    <source>
        <dbReference type="SAM" id="MobiDB-lite"/>
    </source>
</evidence>
<feature type="compositionally biased region" description="Basic residues" evidence="1">
    <location>
        <begin position="82"/>
        <end position="96"/>
    </location>
</feature>
<protein>
    <recommendedName>
        <fullName evidence="4">Leguminosin proline-rich group669 secreted peptide</fullName>
    </recommendedName>
</protein>
<organism evidence="3">
    <name type="scientific">Medicago truncatula</name>
    <name type="common">Barrel medic</name>
    <name type="synonym">Medicago tribuloides</name>
    <dbReference type="NCBI Taxonomy" id="3880"/>
    <lineage>
        <taxon>Eukaryota</taxon>
        <taxon>Viridiplantae</taxon>
        <taxon>Streptophyta</taxon>
        <taxon>Embryophyta</taxon>
        <taxon>Tracheophyta</taxon>
        <taxon>Spermatophyta</taxon>
        <taxon>Magnoliopsida</taxon>
        <taxon>eudicotyledons</taxon>
        <taxon>Gunneridae</taxon>
        <taxon>Pentapetalae</taxon>
        <taxon>rosids</taxon>
        <taxon>fabids</taxon>
        <taxon>Fabales</taxon>
        <taxon>Fabaceae</taxon>
        <taxon>Papilionoideae</taxon>
        <taxon>50 kb inversion clade</taxon>
        <taxon>NPAAA clade</taxon>
        <taxon>Hologalegina</taxon>
        <taxon>IRL clade</taxon>
        <taxon>Trifolieae</taxon>
        <taxon>Medicago</taxon>
    </lineage>
</organism>